<feature type="compositionally biased region" description="Basic and acidic residues" evidence="2">
    <location>
        <begin position="199"/>
        <end position="208"/>
    </location>
</feature>
<dbReference type="EMBL" id="JAHLQT010021257">
    <property type="protein sequence ID" value="KAG7167848.1"/>
    <property type="molecule type" value="Genomic_DNA"/>
</dbReference>
<name>A0A8J5K770_HOMAM</name>
<organism evidence="3 4">
    <name type="scientific">Homarus americanus</name>
    <name type="common">American lobster</name>
    <dbReference type="NCBI Taxonomy" id="6706"/>
    <lineage>
        <taxon>Eukaryota</taxon>
        <taxon>Metazoa</taxon>
        <taxon>Ecdysozoa</taxon>
        <taxon>Arthropoda</taxon>
        <taxon>Crustacea</taxon>
        <taxon>Multicrustacea</taxon>
        <taxon>Malacostraca</taxon>
        <taxon>Eumalacostraca</taxon>
        <taxon>Eucarida</taxon>
        <taxon>Decapoda</taxon>
        <taxon>Pleocyemata</taxon>
        <taxon>Astacidea</taxon>
        <taxon>Nephropoidea</taxon>
        <taxon>Nephropidae</taxon>
        <taxon>Homarus</taxon>
    </lineage>
</organism>
<dbReference type="Proteomes" id="UP000747542">
    <property type="component" value="Unassembled WGS sequence"/>
</dbReference>
<dbReference type="Pfam" id="PF13879">
    <property type="entry name" value="Hmw_CFAP97"/>
    <property type="match status" value="1"/>
</dbReference>
<dbReference type="GO" id="GO:0007283">
    <property type="term" value="P:spermatogenesis"/>
    <property type="evidence" value="ECO:0007669"/>
    <property type="project" value="TreeGrafter"/>
</dbReference>
<dbReference type="InterPro" id="IPR029488">
    <property type="entry name" value="Hmw/CFAP97"/>
</dbReference>
<keyword evidence="3" id="KW-0969">Cilium</keyword>
<feature type="region of interest" description="Disordered" evidence="2">
    <location>
        <begin position="408"/>
        <end position="509"/>
    </location>
</feature>
<keyword evidence="3" id="KW-0966">Cell projection</keyword>
<comment type="caution">
    <text evidence="3">The sequence shown here is derived from an EMBL/GenBank/DDBJ whole genome shotgun (WGS) entry which is preliminary data.</text>
</comment>
<feature type="compositionally biased region" description="Acidic residues" evidence="2">
    <location>
        <begin position="176"/>
        <end position="198"/>
    </location>
</feature>
<dbReference type="InterPro" id="IPR038791">
    <property type="entry name" value="Cfap97/Hemingway"/>
</dbReference>
<reference evidence="3" key="1">
    <citation type="journal article" date="2021" name="Sci. Adv.">
        <title>The American lobster genome reveals insights on longevity, neural, and immune adaptations.</title>
        <authorList>
            <person name="Polinski J.M."/>
            <person name="Zimin A.V."/>
            <person name="Clark K.F."/>
            <person name="Kohn A.B."/>
            <person name="Sadowski N."/>
            <person name="Timp W."/>
            <person name="Ptitsyn A."/>
            <person name="Khanna P."/>
            <person name="Romanova D.Y."/>
            <person name="Williams P."/>
            <person name="Greenwood S.J."/>
            <person name="Moroz L.L."/>
            <person name="Walt D.R."/>
            <person name="Bodnar A.G."/>
        </authorList>
    </citation>
    <scope>NUCLEOTIDE SEQUENCE</scope>
    <source>
        <strain evidence="3">GMGI-L3</strain>
    </source>
</reference>
<evidence type="ECO:0000256" key="1">
    <source>
        <dbReference type="ARBA" id="ARBA00008315"/>
    </source>
</evidence>
<feature type="compositionally biased region" description="Polar residues" evidence="2">
    <location>
        <begin position="476"/>
        <end position="485"/>
    </location>
</feature>
<feature type="region of interest" description="Disordered" evidence="2">
    <location>
        <begin position="105"/>
        <end position="244"/>
    </location>
</feature>
<keyword evidence="4" id="KW-1185">Reference proteome</keyword>
<feature type="compositionally biased region" description="Polar residues" evidence="2">
    <location>
        <begin position="136"/>
        <end position="161"/>
    </location>
</feature>
<feature type="compositionally biased region" description="Basic and acidic residues" evidence="2">
    <location>
        <begin position="117"/>
        <end position="133"/>
    </location>
</feature>
<feature type="compositionally biased region" description="Basic and acidic residues" evidence="2">
    <location>
        <begin position="433"/>
        <end position="458"/>
    </location>
</feature>
<proteinExistence type="inferred from homology"/>
<evidence type="ECO:0000256" key="2">
    <source>
        <dbReference type="SAM" id="MobiDB-lite"/>
    </source>
</evidence>
<feature type="compositionally biased region" description="Polar residues" evidence="2">
    <location>
        <begin position="105"/>
        <end position="115"/>
    </location>
</feature>
<dbReference type="PANTHER" id="PTHR23035:SF1">
    <property type="entry name" value="CILIA- AND FLAGELLA-ASSOCIATED PROTEIN 97"/>
    <property type="match status" value="1"/>
</dbReference>
<gene>
    <name evidence="3" type="primary">Cfap97-L</name>
    <name evidence="3" type="ORF">Hamer_G010252</name>
</gene>
<feature type="compositionally biased region" description="Polar residues" evidence="2">
    <location>
        <begin position="340"/>
        <end position="356"/>
    </location>
</feature>
<sequence>MVGQPEVVNGSGTAGRGRLADGWLAGDSYNTRVRGRMAHKIGLNDTQYEPDIRGEVDFCFYDDDDVERTKGCKVVSGSTYNSVIGSSSPPGASCLVDSRYRCVEDTSSSGQQASRRSPVEGHQGSEEVSRDEDSGASVSSDSNTPGKVGSASSLEAQQQGASAVMEHVDPNPYSSDEWEESDLSDSDDDHSDSSDDDDPKSQVDRLIERGTLVYMDGENSNLSSETESSDSSDYDDSDSESDITDVSPLISATASPLGLSPVLPRRALGTSPLALHDNRDLSFEYHPENSTYDQGYDSQPHCNGYSHSNSDDSTDMTLLLKAVVELEKKQHRQVNNRTNEFSHHQNSYHHQTSSPITIHPIDASPHHRHLRRTMQHYRRKNMSFTNDEVRRIDRENQILLQKIMCAHNRSKHQSSSNHNSRPVHKPANATVSRRREDEKIRRENMILLRKIQEAKPSRDVTASRSPRQRATHGLRPTSSLPTTPGSCGASARTAPGHVTTPTPRKETAL</sequence>
<comment type="similarity">
    <text evidence="1">Belongs to the CFAP97 family.</text>
</comment>
<evidence type="ECO:0000313" key="4">
    <source>
        <dbReference type="Proteomes" id="UP000747542"/>
    </source>
</evidence>
<feature type="compositionally biased region" description="Acidic residues" evidence="2">
    <location>
        <begin position="227"/>
        <end position="243"/>
    </location>
</feature>
<evidence type="ECO:0000313" key="3">
    <source>
        <dbReference type="EMBL" id="KAG7167848.1"/>
    </source>
</evidence>
<dbReference type="PANTHER" id="PTHR23035">
    <property type="entry name" value="CILIA- AND FLAGELLA-ASSOCIATED PROTEIN 97-RELATED"/>
    <property type="match status" value="1"/>
</dbReference>
<keyword evidence="3" id="KW-0282">Flagellum</keyword>
<protein>
    <submittedName>
        <fullName evidence="3">Cilia- and flagella-associated protein 97-like</fullName>
    </submittedName>
</protein>
<feature type="region of interest" description="Disordered" evidence="2">
    <location>
        <begin position="340"/>
        <end position="363"/>
    </location>
</feature>
<accession>A0A8J5K770</accession>
<dbReference type="AlphaFoldDB" id="A0A8J5K770"/>